<dbReference type="CDD" id="cd05155">
    <property type="entry name" value="APH_ChoK_like_1"/>
    <property type="match status" value="1"/>
</dbReference>
<dbReference type="EMBL" id="WHNY01000063">
    <property type="protein sequence ID" value="NOU66533.1"/>
    <property type="molecule type" value="Genomic_DNA"/>
</dbReference>
<keyword evidence="3" id="KW-1185">Reference proteome</keyword>
<name>A0ABX1XF19_9BACL</name>
<dbReference type="Proteomes" id="UP000653578">
    <property type="component" value="Unassembled WGS sequence"/>
</dbReference>
<dbReference type="SUPFAM" id="SSF56112">
    <property type="entry name" value="Protein kinase-like (PK-like)"/>
    <property type="match status" value="1"/>
</dbReference>
<dbReference type="InterPro" id="IPR011009">
    <property type="entry name" value="Kinase-like_dom_sf"/>
</dbReference>
<sequence length="299" mass="32948">MSQSKEIAIDLKLVQQLISSQFPEWAELRLWPVDSAGTDNAIYRLGDDMAVRLPRADWAIGQVEKEQRWLPKLAPMIPISIPVPLAKGVPSEDYPWYWSVYRWLDGENATVGQVDSYNQAATVLAHFVNAMQTVDSTDGPGPGTHNSGRGEPLAMRDGAVRDAIASLNRIIDPAVAEAAWDSALQAPVWQGQGVWIHGDLHPGNLLIEQGRLSAVIDFGTLGVGDPACDLMVAWTFLTAECREEFRSLLTVDEATWSRGRGWALSFGLIAYAYYIDKNPGLAAISRRAIDEVLIEHVTR</sequence>
<comment type="caution">
    <text evidence="2">The sequence shown here is derived from an EMBL/GenBank/DDBJ whole genome shotgun (WGS) entry which is preliminary data.</text>
</comment>
<gene>
    <name evidence="2" type="ORF">GC096_21045</name>
</gene>
<evidence type="ECO:0000313" key="3">
    <source>
        <dbReference type="Proteomes" id="UP000653578"/>
    </source>
</evidence>
<dbReference type="Pfam" id="PF01636">
    <property type="entry name" value="APH"/>
    <property type="match status" value="1"/>
</dbReference>
<dbReference type="Gene3D" id="3.30.200.20">
    <property type="entry name" value="Phosphorylase Kinase, domain 1"/>
    <property type="match status" value="1"/>
</dbReference>
<dbReference type="InterPro" id="IPR051678">
    <property type="entry name" value="AGP_Transferase"/>
</dbReference>
<evidence type="ECO:0000259" key="1">
    <source>
        <dbReference type="Pfam" id="PF01636"/>
    </source>
</evidence>
<dbReference type="RefSeq" id="WP_171632957.1">
    <property type="nucleotide sequence ID" value="NZ_WHNY01000063.1"/>
</dbReference>
<dbReference type="InterPro" id="IPR002575">
    <property type="entry name" value="Aminoglycoside_PTrfase"/>
</dbReference>
<proteinExistence type="predicted"/>
<reference evidence="2 3" key="1">
    <citation type="submission" date="2019-10" db="EMBL/GenBank/DDBJ databases">
        <title>Description of Paenibacillus humi sp. nov.</title>
        <authorList>
            <person name="Carlier A."/>
            <person name="Qi S."/>
        </authorList>
    </citation>
    <scope>NUCLEOTIDE SEQUENCE [LARGE SCALE GENOMIC DNA]</scope>
    <source>
        <strain evidence="2 3">LMG 31461</strain>
    </source>
</reference>
<dbReference type="PANTHER" id="PTHR21310:SF42">
    <property type="entry name" value="BIFUNCTIONAL AAC_APH"/>
    <property type="match status" value="1"/>
</dbReference>
<accession>A0ABX1XF19</accession>
<evidence type="ECO:0000313" key="2">
    <source>
        <dbReference type="EMBL" id="NOU66533.1"/>
    </source>
</evidence>
<dbReference type="PANTHER" id="PTHR21310">
    <property type="entry name" value="AMINOGLYCOSIDE PHOSPHOTRANSFERASE-RELATED-RELATED"/>
    <property type="match status" value="1"/>
</dbReference>
<dbReference type="Gene3D" id="3.90.1200.10">
    <property type="match status" value="1"/>
</dbReference>
<feature type="domain" description="Aminoglycoside phosphotransferase" evidence="1">
    <location>
        <begin position="35"/>
        <end position="262"/>
    </location>
</feature>
<organism evidence="2 3">
    <name type="scientific">Paenibacillus plantarum</name>
    <dbReference type="NCBI Taxonomy" id="2654975"/>
    <lineage>
        <taxon>Bacteria</taxon>
        <taxon>Bacillati</taxon>
        <taxon>Bacillota</taxon>
        <taxon>Bacilli</taxon>
        <taxon>Bacillales</taxon>
        <taxon>Paenibacillaceae</taxon>
        <taxon>Paenibacillus</taxon>
    </lineage>
</organism>
<protein>
    <submittedName>
        <fullName evidence="2">Phosphotransferase</fullName>
    </submittedName>
</protein>